<evidence type="ECO:0000313" key="2">
    <source>
        <dbReference type="Proteomes" id="UP001153332"/>
    </source>
</evidence>
<evidence type="ECO:0000313" key="1">
    <source>
        <dbReference type="EMBL" id="KAJ8130282.1"/>
    </source>
</evidence>
<accession>A0ACC2JS09</accession>
<keyword evidence="2" id="KW-1185">Reference proteome</keyword>
<comment type="caution">
    <text evidence="1">The sequence shown here is derived from an EMBL/GenBank/DDBJ whole genome shotgun (WGS) entry which is preliminary data.</text>
</comment>
<name>A0ACC2JS09_9PEZI</name>
<dbReference type="Proteomes" id="UP001153332">
    <property type="component" value="Unassembled WGS sequence"/>
</dbReference>
<organism evidence="1 2">
    <name type="scientific">Lasiodiplodia mahajangana</name>
    <dbReference type="NCBI Taxonomy" id="1108764"/>
    <lineage>
        <taxon>Eukaryota</taxon>
        <taxon>Fungi</taxon>
        <taxon>Dikarya</taxon>
        <taxon>Ascomycota</taxon>
        <taxon>Pezizomycotina</taxon>
        <taxon>Dothideomycetes</taxon>
        <taxon>Dothideomycetes incertae sedis</taxon>
        <taxon>Botryosphaeriales</taxon>
        <taxon>Botryosphaeriaceae</taxon>
        <taxon>Lasiodiplodia</taxon>
    </lineage>
</organism>
<sequence>MSHLPQEPEFEQAYKELVSTLEDSTLFQKNPEYRTALKVVSIPERIIQFRVVWEDDAGNLQVNRGYRVQFNSALGPYKGGLRFHPSVNLSILKFLGFEQIFKNALTGLSMGGGKGGADFDPKGKSDNEIRKFCDAFMSRLCQHIGAETDVPAGDIGVGGREVGYMFGTYRRLRNKWEGVLTGKGLTWGGSLIRPEATGYGLVYYVEEMMKHVGQGSFAGKRVAISGSGNVAHGKSAFKYIEGARPWVHVGHVDVALPCATQNEVSEEEAQALVNNGTLFVAEGSNMGCTQAAIDVFEGARKTKGAGSIWYAPGKASNCGGVAVSGLEMAQNSQRLSWTSEEVDEKLKNIMRNAFENGLHTAQKYVKTAEGELPSLVAGSNIAGFVKVADAMASQGDWWHSK</sequence>
<reference evidence="1" key="1">
    <citation type="submission" date="2022-12" db="EMBL/GenBank/DDBJ databases">
        <title>Genome Sequence of Lasiodiplodia mahajangana.</title>
        <authorList>
            <person name="Buettner E."/>
        </authorList>
    </citation>
    <scope>NUCLEOTIDE SEQUENCE</scope>
    <source>
        <strain evidence="1">VT137</strain>
    </source>
</reference>
<proteinExistence type="predicted"/>
<protein>
    <submittedName>
        <fullName evidence="1">Uncharacterized protein</fullName>
    </submittedName>
</protein>
<dbReference type="EMBL" id="JAPUUL010000535">
    <property type="protein sequence ID" value="KAJ8130282.1"/>
    <property type="molecule type" value="Genomic_DNA"/>
</dbReference>
<gene>
    <name evidence="1" type="ORF">O1611_g3349</name>
</gene>